<dbReference type="InterPro" id="IPR039422">
    <property type="entry name" value="MarR/SlyA-like"/>
</dbReference>
<dbReference type="InterPro" id="IPR000835">
    <property type="entry name" value="HTH_MarR-typ"/>
</dbReference>
<dbReference type="SMART" id="SM00347">
    <property type="entry name" value="HTH_MARR"/>
    <property type="match status" value="1"/>
</dbReference>
<proteinExistence type="predicted"/>
<protein>
    <submittedName>
        <fullName evidence="2">MarR family transcriptional regulator</fullName>
    </submittedName>
</protein>
<dbReference type="PROSITE" id="PS50995">
    <property type="entry name" value="HTH_MARR_2"/>
    <property type="match status" value="1"/>
</dbReference>
<dbReference type="Gene3D" id="1.10.10.10">
    <property type="entry name" value="Winged helix-like DNA-binding domain superfamily/Winged helix DNA-binding domain"/>
    <property type="match status" value="1"/>
</dbReference>
<dbReference type="EMBL" id="JAAGOB010000008">
    <property type="protein sequence ID" value="NED96718.1"/>
    <property type="molecule type" value="Genomic_DNA"/>
</dbReference>
<dbReference type="GO" id="GO:0006950">
    <property type="term" value="P:response to stress"/>
    <property type="evidence" value="ECO:0007669"/>
    <property type="project" value="TreeGrafter"/>
</dbReference>
<dbReference type="Proteomes" id="UP000469185">
    <property type="component" value="Unassembled WGS sequence"/>
</dbReference>
<name>A0A6N9YPE8_9ACTN</name>
<gene>
    <name evidence="2" type="ORF">G1H11_15515</name>
</gene>
<dbReference type="PANTHER" id="PTHR33164">
    <property type="entry name" value="TRANSCRIPTIONAL REGULATOR, MARR FAMILY"/>
    <property type="match status" value="1"/>
</dbReference>
<dbReference type="Pfam" id="PF12802">
    <property type="entry name" value="MarR_2"/>
    <property type="match status" value="1"/>
</dbReference>
<dbReference type="PANTHER" id="PTHR33164:SF43">
    <property type="entry name" value="HTH-TYPE TRANSCRIPTIONAL REPRESSOR YETL"/>
    <property type="match status" value="1"/>
</dbReference>
<dbReference type="AlphaFoldDB" id="A0A6N9YPE8"/>
<dbReference type="SUPFAM" id="SSF46785">
    <property type="entry name" value="Winged helix' DNA-binding domain"/>
    <property type="match status" value="1"/>
</dbReference>
<sequence length="126" mass="13586">MARVTARLAAAVDSVLVEAGLTLDQWRVLTYLRGHDGATMSELSGVLSVTGPTLTRVVDRLTTAALAHRNIDPGDRRRVLVQLAPRGRALVTELRPRVAEAESRVLGAVPGPERADLADALRRMLT</sequence>
<dbReference type="InterPro" id="IPR036388">
    <property type="entry name" value="WH-like_DNA-bd_sf"/>
</dbReference>
<evidence type="ECO:0000259" key="1">
    <source>
        <dbReference type="PROSITE" id="PS50995"/>
    </source>
</evidence>
<dbReference type="GO" id="GO:0003700">
    <property type="term" value="F:DNA-binding transcription factor activity"/>
    <property type="evidence" value="ECO:0007669"/>
    <property type="project" value="InterPro"/>
</dbReference>
<dbReference type="PRINTS" id="PR00598">
    <property type="entry name" value="HTHMARR"/>
</dbReference>
<organism evidence="2 3">
    <name type="scientific">Phytoactinopolyspora alkaliphila</name>
    <dbReference type="NCBI Taxonomy" id="1783498"/>
    <lineage>
        <taxon>Bacteria</taxon>
        <taxon>Bacillati</taxon>
        <taxon>Actinomycetota</taxon>
        <taxon>Actinomycetes</taxon>
        <taxon>Jiangellales</taxon>
        <taxon>Jiangellaceae</taxon>
        <taxon>Phytoactinopolyspora</taxon>
    </lineage>
</organism>
<dbReference type="InterPro" id="IPR036390">
    <property type="entry name" value="WH_DNA-bd_sf"/>
</dbReference>
<evidence type="ECO:0000313" key="2">
    <source>
        <dbReference type="EMBL" id="NED96718.1"/>
    </source>
</evidence>
<feature type="domain" description="HTH marR-type" evidence="1">
    <location>
        <begin position="1"/>
        <end position="126"/>
    </location>
</feature>
<accession>A0A6N9YPE8</accession>
<reference evidence="2 3" key="1">
    <citation type="submission" date="2020-02" db="EMBL/GenBank/DDBJ databases">
        <authorList>
            <person name="Li X.-J."/>
            <person name="Feng X.-M."/>
        </authorList>
    </citation>
    <scope>NUCLEOTIDE SEQUENCE [LARGE SCALE GENOMIC DNA]</scope>
    <source>
        <strain evidence="2 3">CGMCC 4.7225</strain>
    </source>
</reference>
<evidence type="ECO:0000313" key="3">
    <source>
        <dbReference type="Proteomes" id="UP000469185"/>
    </source>
</evidence>
<comment type="caution">
    <text evidence="2">The sequence shown here is derived from an EMBL/GenBank/DDBJ whole genome shotgun (WGS) entry which is preliminary data.</text>
</comment>
<keyword evidence="3" id="KW-1185">Reference proteome</keyword>